<gene>
    <name evidence="10" type="ORF">U9M48_012219</name>
</gene>
<keyword evidence="2" id="KW-0813">Transport</keyword>
<dbReference type="AlphaFoldDB" id="A0AAQ3WIG6"/>
<feature type="transmembrane region" description="Helical" evidence="9">
    <location>
        <begin position="205"/>
        <end position="229"/>
    </location>
</feature>
<dbReference type="Proteomes" id="UP001341281">
    <property type="component" value="Chromosome 03"/>
</dbReference>
<dbReference type="InterPro" id="IPR018227">
    <property type="entry name" value="Amino_acid_transport_2"/>
</dbReference>
<feature type="region of interest" description="Disordered" evidence="8">
    <location>
        <begin position="1"/>
        <end position="24"/>
    </location>
</feature>
<name>A0AAQ3WIG6_PASNO</name>
<evidence type="ECO:0000313" key="10">
    <source>
        <dbReference type="EMBL" id="WVZ62471.1"/>
    </source>
</evidence>
<protein>
    <recommendedName>
        <fullName evidence="12">Tryptophan/tyrosine permease</fullName>
    </recommendedName>
</protein>
<keyword evidence="6 9" id="KW-1133">Transmembrane helix</keyword>
<dbReference type="GO" id="GO:0003333">
    <property type="term" value="P:amino acid transmembrane transport"/>
    <property type="evidence" value="ECO:0007669"/>
    <property type="project" value="InterPro"/>
</dbReference>
<feature type="region of interest" description="Disordered" evidence="8">
    <location>
        <begin position="69"/>
        <end position="88"/>
    </location>
</feature>
<dbReference type="Pfam" id="PF03222">
    <property type="entry name" value="Trp_Tyr_perm"/>
    <property type="match status" value="1"/>
</dbReference>
<keyword evidence="11" id="KW-1185">Reference proteome</keyword>
<sequence>MLLNVRHHYHPKSTPTSPPASFRCPPHLLRRPRPLRPPTLASVKSPPPPLPLSFPFPWPRRQWRWRRSNSGVGDAVQEPPPVQPDASANVGGKKNFWEAVSLVVGMAVGPGMLGLPSATIRSGQAPSAAAILLSWAYVVSSIVLVAELSIAAMARDGIDEVSFTGLASSSLGAGPSAVIAVVYAALSFSLLVACVAGIGSLVSQLFAGVNPVLANTLFPCFAGVLITFFPFKAVDGANRALYVLMLAWITALVVTGVSVGRTSLLRSLGYACWTPGAIRPAIPVTVLTLGFHVITPFIPTLCYMRSSLTPMSRICCPQLWSRRNNTRALDLIHKLVAVEDPNSMLVAVPSLPATSACWEQPDMTLPAMYTEALWQEQVDNFFEDVVVVEDASDDEERLWYV</sequence>
<organism evidence="10 11">
    <name type="scientific">Paspalum notatum var. saurae</name>
    <dbReference type="NCBI Taxonomy" id="547442"/>
    <lineage>
        <taxon>Eukaryota</taxon>
        <taxon>Viridiplantae</taxon>
        <taxon>Streptophyta</taxon>
        <taxon>Embryophyta</taxon>
        <taxon>Tracheophyta</taxon>
        <taxon>Spermatophyta</taxon>
        <taxon>Magnoliopsida</taxon>
        <taxon>Liliopsida</taxon>
        <taxon>Poales</taxon>
        <taxon>Poaceae</taxon>
        <taxon>PACMAD clade</taxon>
        <taxon>Panicoideae</taxon>
        <taxon>Andropogonodae</taxon>
        <taxon>Paspaleae</taxon>
        <taxon>Paspalinae</taxon>
        <taxon>Paspalum</taxon>
    </lineage>
</organism>
<evidence type="ECO:0000256" key="8">
    <source>
        <dbReference type="SAM" id="MobiDB-lite"/>
    </source>
</evidence>
<keyword evidence="3" id="KW-1003">Cell membrane</keyword>
<keyword evidence="4" id="KW-0997">Cell inner membrane</keyword>
<evidence type="ECO:0000256" key="3">
    <source>
        <dbReference type="ARBA" id="ARBA00022475"/>
    </source>
</evidence>
<dbReference type="GO" id="GO:0005886">
    <property type="term" value="C:plasma membrane"/>
    <property type="evidence" value="ECO:0007669"/>
    <property type="project" value="UniProtKB-SubCell"/>
</dbReference>
<feature type="compositionally biased region" description="Basic residues" evidence="8">
    <location>
        <begin position="1"/>
        <end position="11"/>
    </location>
</feature>
<reference evidence="10 11" key="1">
    <citation type="submission" date="2024-02" db="EMBL/GenBank/DDBJ databases">
        <title>High-quality chromosome-scale genome assembly of Pensacola bahiagrass (Paspalum notatum Flugge var. saurae).</title>
        <authorList>
            <person name="Vega J.M."/>
            <person name="Podio M."/>
            <person name="Orjuela J."/>
            <person name="Siena L.A."/>
            <person name="Pessino S.C."/>
            <person name="Combes M.C."/>
            <person name="Mariac C."/>
            <person name="Albertini E."/>
            <person name="Pupilli F."/>
            <person name="Ortiz J.P.A."/>
            <person name="Leblanc O."/>
        </authorList>
    </citation>
    <scope>NUCLEOTIDE SEQUENCE [LARGE SCALE GENOMIC DNA]</scope>
    <source>
        <strain evidence="10">R1</strain>
        <tissue evidence="10">Leaf</tissue>
    </source>
</reference>
<proteinExistence type="predicted"/>
<accession>A0AAQ3WIG6</accession>
<evidence type="ECO:0000256" key="9">
    <source>
        <dbReference type="SAM" id="Phobius"/>
    </source>
</evidence>
<feature type="transmembrane region" description="Helical" evidence="9">
    <location>
        <begin position="280"/>
        <end position="304"/>
    </location>
</feature>
<evidence type="ECO:0000256" key="6">
    <source>
        <dbReference type="ARBA" id="ARBA00022989"/>
    </source>
</evidence>
<evidence type="ECO:0000256" key="1">
    <source>
        <dbReference type="ARBA" id="ARBA00004429"/>
    </source>
</evidence>
<feature type="transmembrane region" description="Helical" evidence="9">
    <location>
        <begin position="241"/>
        <end position="260"/>
    </location>
</feature>
<evidence type="ECO:0000256" key="7">
    <source>
        <dbReference type="ARBA" id="ARBA00023136"/>
    </source>
</evidence>
<evidence type="ECO:0008006" key="12">
    <source>
        <dbReference type="Google" id="ProtNLM"/>
    </source>
</evidence>
<keyword evidence="7 9" id="KW-0472">Membrane</keyword>
<dbReference type="EMBL" id="CP144747">
    <property type="protein sequence ID" value="WVZ62471.1"/>
    <property type="molecule type" value="Genomic_DNA"/>
</dbReference>
<evidence type="ECO:0000256" key="4">
    <source>
        <dbReference type="ARBA" id="ARBA00022519"/>
    </source>
</evidence>
<feature type="transmembrane region" description="Helical" evidence="9">
    <location>
        <begin position="127"/>
        <end position="146"/>
    </location>
</feature>
<dbReference type="PANTHER" id="PTHR47715">
    <property type="entry name" value="TRYPTOPHAN/TYROSINE PERMEASE"/>
    <property type="match status" value="1"/>
</dbReference>
<evidence type="ECO:0000256" key="2">
    <source>
        <dbReference type="ARBA" id="ARBA00022448"/>
    </source>
</evidence>
<dbReference type="PANTHER" id="PTHR47715:SF1">
    <property type="entry name" value="TRYPTOPHAN_TYROSINE PERMEASE"/>
    <property type="match status" value="1"/>
</dbReference>
<keyword evidence="5 9" id="KW-0812">Transmembrane</keyword>
<comment type="subcellular location">
    <subcellularLocation>
        <location evidence="1">Cell inner membrane</location>
        <topology evidence="1">Multi-pass membrane protein</topology>
    </subcellularLocation>
</comment>
<feature type="transmembrane region" description="Helical" evidence="9">
    <location>
        <begin position="96"/>
        <end position="115"/>
    </location>
</feature>
<evidence type="ECO:0000256" key="5">
    <source>
        <dbReference type="ARBA" id="ARBA00022692"/>
    </source>
</evidence>
<evidence type="ECO:0000313" key="11">
    <source>
        <dbReference type="Proteomes" id="UP001341281"/>
    </source>
</evidence>
<feature type="transmembrane region" description="Helical" evidence="9">
    <location>
        <begin position="177"/>
        <end position="199"/>
    </location>
</feature>